<dbReference type="AlphaFoldDB" id="A0ABD3KCZ5"/>
<evidence type="ECO:0000256" key="3">
    <source>
        <dbReference type="ARBA" id="ARBA00023242"/>
    </source>
</evidence>
<dbReference type="EMBL" id="JBJKBG010000006">
    <property type="protein sequence ID" value="KAL3735532.1"/>
    <property type="molecule type" value="Genomic_DNA"/>
</dbReference>
<reference evidence="4 5" key="1">
    <citation type="submission" date="2024-11" db="EMBL/GenBank/DDBJ databases">
        <title>Chromosome-level genome assembly of Eucalyptus globulus Labill. provides insights into its genome evolution.</title>
        <authorList>
            <person name="Li X."/>
        </authorList>
    </citation>
    <scope>NUCLEOTIDE SEQUENCE [LARGE SCALE GENOMIC DNA]</scope>
    <source>
        <strain evidence="4">CL2024</strain>
        <tissue evidence="4">Fresh tender leaves</tissue>
    </source>
</reference>
<proteinExistence type="predicted"/>
<comment type="subcellular location">
    <subcellularLocation>
        <location evidence="1">Nucleus</location>
    </subcellularLocation>
</comment>
<dbReference type="PANTHER" id="PTHR12346:SF0">
    <property type="entry name" value="SIN3A, ISOFORM G"/>
    <property type="match status" value="1"/>
</dbReference>
<dbReference type="InterPro" id="IPR036600">
    <property type="entry name" value="PAH_sf"/>
</dbReference>
<accession>A0ABD3KCZ5</accession>
<comment type="caution">
    <text evidence="4">The sequence shown here is derived from an EMBL/GenBank/DDBJ whole genome shotgun (WGS) entry which is preliminary data.</text>
</comment>
<keyword evidence="5" id="KW-1185">Reference proteome</keyword>
<gene>
    <name evidence="4" type="ORF">ACJRO7_024626</name>
</gene>
<keyword evidence="3" id="KW-0539">Nucleus</keyword>
<dbReference type="SUPFAM" id="SSF47762">
    <property type="entry name" value="PAH2 domain"/>
    <property type="match status" value="1"/>
</dbReference>
<sequence>MRSPVQIPWTKRAALMARQRRLLRLVNFSNNVKIRFPRRQDVFAEFCETCSLCEEKGEEWVFGKLRDLFADHQDLIAEFVELQSAGCASNDGVGGSAGHEAFGELGNELAVLNTGEKPEIKGAKPTGTFTVRIKNAHELVLFDCEDDMCNVDAMIGLARSAMSRIGSHLAARRIEGCSLTPGELRCIRKMYGDRGADVVEIVGKDPARTLPLVLSRLQQKHDEWVAYRTDARKVWKKAFAEHRRPSLGLEDTNAIPVEATADAGRGTLCPPAEAGEEASEQAGLKFFGRPISWWERAAQKGSFSPLESFQ</sequence>
<dbReference type="Proteomes" id="UP001634007">
    <property type="component" value="Unassembled WGS sequence"/>
</dbReference>
<organism evidence="4 5">
    <name type="scientific">Eucalyptus globulus</name>
    <name type="common">Tasmanian blue gum</name>
    <dbReference type="NCBI Taxonomy" id="34317"/>
    <lineage>
        <taxon>Eukaryota</taxon>
        <taxon>Viridiplantae</taxon>
        <taxon>Streptophyta</taxon>
        <taxon>Embryophyta</taxon>
        <taxon>Tracheophyta</taxon>
        <taxon>Spermatophyta</taxon>
        <taxon>Magnoliopsida</taxon>
        <taxon>eudicotyledons</taxon>
        <taxon>Gunneridae</taxon>
        <taxon>Pentapetalae</taxon>
        <taxon>rosids</taxon>
        <taxon>malvids</taxon>
        <taxon>Myrtales</taxon>
        <taxon>Myrtaceae</taxon>
        <taxon>Myrtoideae</taxon>
        <taxon>Eucalypteae</taxon>
        <taxon>Eucalyptus</taxon>
    </lineage>
</organism>
<evidence type="ECO:0000256" key="2">
    <source>
        <dbReference type="ARBA" id="ARBA00022491"/>
    </source>
</evidence>
<dbReference type="GO" id="GO:0005634">
    <property type="term" value="C:nucleus"/>
    <property type="evidence" value="ECO:0007669"/>
    <property type="project" value="UniProtKB-SubCell"/>
</dbReference>
<name>A0ABD3KCZ5_EUCGL</name>
<evidence type="ECO:0000313" key="5">
    <source>
        <dbReference type="Proteomes" id="UP001634007"/>
    </source>
</evidence>
<evidence type="ECO:0000256" key="1">
    <source>
        <dbReference type="ARBA" id="ARBA00004123"/>
    </source>
</evidence>
<dbReference type="Gene3D" id="1.20.1160.11">
    <property type="entry name" value="Paired amphipathic helix"/>
    <property type="match status" value="1"/>
</dbReference>
<dbReference type="PANTHER" id="PTHR12346">
    <property type="entry name" value="SIN3B-RELATED"/>
    <property type="match status" value="1"/>
</dbReference>
<dbReference type="InterPro" id="IPR039774">
    <property type="entry name" value="Sin3-like"/>
</dbReference>
<evidence type="ECO:0000313" key="4">
    <source>
        <dbReference type="EMBL" id="KAL3735532.1"/>
    </source>
</evidence>
<keyword evidence="2" id="KW-0678">Repressor</keyword>
<protein>
    <submittedName>
        <fullName evidence="4">Uncharacterized protein</fullName>
    </submittedName>
</protein>